<gene>
    <name evidence="1" type="ORF">J2R62_06160</name>
</gene>
<dbReference type="PANTHER" id="PTHR36302:SF1">
    <property type="entry name" value="COPPER CHAPERONE PCU(A)C"/>
    <property type="match status" value="1"/>
</dbReference>
<dbReference type="RefSeq" id="WP_106911738.1">
    <property type="nucleotide sequence ID" value="NZ_CP027852.1"/>
</dbReference>
<dbReference type="Proteomes" id="UP000664658">
    <property type="component" value="Unassembled WGS sequence"/>
</dbReference>
<dbReference type="InterPro" id="IPR036182">
    <property type="entry name" value="PCuAC_sf"/>
</dbReference>
<dbReference type="Pfam" id="PF04314">
    <property type="entry name" value="PCuAC"/>
    <property type="match status" value="1"/>
</dbReference>
<sequence length="148" mass="15875">MRAGLISLLLLAAGFAQAEVQVAEPYVRATVPGAQMSAAFATLFNPEDDERHLVAVSSPVAKQVELHDMVVSPDGVMNMQKVEQITIPAKGTLMLKPGSLHIMLLQLTQPLPVGTEVPLTLTFDNGQQVQIQATAREVKPAGHHHPKS</sequence>
<dbReference type="InterPro" id="IPR058248">
    <property type="entry name" value="Lxx211020-like"/>
</dbReference>
<dbReference type="InterPro" id="IPR007410">
    <property type="entry name" value="LpqE-like"/>
</dbReference>
<reference evidence="1" key="1">
    <citation type="submission" date="2021-03" db="EMBL/GenBank/DDBJ databases">
        <title>Plesiomonas shigelloides zfcc0051, isolated from zebrafish feces.</title>
        <authorList>
            <person name="Vanderhoek Z."/>
            <person name="Gaulke C."/>
        </authorList>
    </citation>
    <scope>NUCLEOTIDE SEQUENCE</scope>
    <source>
        <strain evidence="1">Zfcc0051</strain>
    </source>
</reference>
<accession>A0A2P1VSA0</accession>
<dbReference type="PANTHER" id="PTHR36302">
    <property type="entry name" value="BLR7088 PROTEIN"/>
    <property type="match status" value="1"/>
</dbReference>
<dbReference type="SUPFAM" id="SSF110087">
    <property type="entry name" value="DR1885-like metal-binding protein"/>
    <property type="match status" value="1"/>
</dbReference>
<evidence type="ECO:0000313" key="2">
    <source>
        <dbReference type="Proteomes" id="UP000664658"/>
    </source>
</evidence>
<comment type="caution">
    <text evidence="1">The sequence shown here is derived from an EMBL/GenBank/DDBJ whole genome shotgun (WGS) entry which is preliminary data.</text>
</comment>
<name>A0A2P1VSA0_PLESH</name>
<dbReference type="Gene3D" id="2.60.40.1890">
    <property type="entry name" value="PCu(A)C copper chaperone"/>
    <property type="match status" value="1"/>
</dbReference>
<organism evidence="1 2">
    <name type="scientific">Plesiomonas shigelloides</name>
    <name type="common">Aeromonas shigelloides</name>
    <dbReference type="NCBI Taxonomy" id="703"/>
    <lineage>
        <taxon>Bacteria</taxon>
        <taxon>Pseudomonadati</taxon>
        <taxon>Pseudomonadota</taxon>
        <taxon>Gammaproteobacteria</taxon>
        <taxon>Enterobacterales</taxon>
        <taxon>Enterobacteriaceae</taxon>
        <taxon>Plesiomonas</taxon>
    </lineage>
</organism>
<dbReference type="AlphaFoldDB" id="A0A2P1VSA0"/>
<evidence type="ECO:0000313" key="1">
    <source>
        <dbReference type="EMBL" id="MBO1107806.1"/>
    </source>
</evidence>
<dbReference type="EMBL" id="JAFNAA010000005">
    <property type="protein sequence ID" value="MBO1107806.1"/>
    <property type="molecule type" value="Genomic_DNA"/>
</dbReference>
<proteinExistence type="predicted"/>
<protein>
    <submittedName>
        <fullName evidence="1">Copper chaperone PCu(A)C</fullName>
    </submittedName>
</protein>